<dbReference type="Pfam" id="PF14791">
    <property type="entry name" value="DNA_pol_B_thumb"/>
    <property type="match status" value="1"/>
</dbReference>
<evidence type="ECO:0000256" key="10">
    <source>
        <dbReference type="ARBA" id="ARBA00022705"/>
    </source>
</evidence>
<evidence type="ECO:0000313" key="26">
    <source>
        <dbReference type="Proteomes" id="UP000509594"/>
    </source>
</evidence>
<comment type="function">
    <text evidence="20">Repair polymerase that plays a key role in base-excision repair. During this process, the damaged base is excised by specific DNA glycosylases, the DNA backbone is nicked at the abasic site by an apurinic/apyrimidic (AP) endonuclease, and POLB removes 5'-deoxyribose-phosphate from the preincised AP site acting as a 5'-deoxyribose-phosphate lyase (5'-dRP lyase); through its DNA polymerase activity, it adds one nucleotide to the 3' end of the arising single-nucleotide gap. Conducts 'gap-filling' DNA synthesis in a stepwise distributive fashion rather than in a processive fashion as for other DNA polymerases. It is also able to cleave sugar-phosphate bonds 3' to an intact AP site, acting as an AP lyase.</text>
</comment>
<evidence type="ECO:0000256" key="6">
    <source>
        <dbReference type="ARBA" id="ARBA00022481"/>
    </source>
</evidence>
<dbReference type="InterPro" id="IPR010996">
    <property type="entry name" value="HHH_MUS81"/>
</dbReference>
<dbReference type="PANTHER" id="PTHR36928:SF1">
    <property type="entry name" value="PHOSPHATASE YCDX-RELATED"/>
    <property type="match status" value="1"/>
</dbReference>
<dbReference type="SUPFAM" id="SSF158702">
    <property type="entry name" value="Sec63 N-terminal domain-like"/>
    <property type="match status" value="1"/>
</dbReference>
<evidence type="ECO:0000259" key="23">
    <source>
        <dbReference type="SMART" id="SM00481"/>
    </source>
</evidence>
<dbReference type="PRINTS" id="PR00869">
    <property type="entry name" value="DNAPOLX"/>
</dbReference>
<keyword evidence="15" id="KW-0234">DNA repair</keyword>
<evidence type="ECO:0000259" key="22">
    <source>
        <dbReference type="SMART" id="SM00278"/>
    </source>
</evidence>
<feature type="domain" description="Helix-hairpin-helix DNA-binding motif class 1" evidence="22">
    <location>
        <begin position="52"/>
        <end position="71"/>
    </location>
</feature>
<evidence type="ECO:0000256" key="16">
    <source>
        <dbReference type="ARBA" id="ARBA00035717"/>
    </source>
</evidence>
<dbReference type="PANTHER" id="PTHR36928">
    <property type="entry name" value="PHOSPHATASE YCDX-RELATED"/>
    <property type="match status" value="1"/>
</dbReference>
<sequence>MNNFEVAAFFKKMASLLEFRGENPFRIKAYEKAARNIKSLDEELSAYYDQKGRVPKIPGVGQATKEKVAEILDTGTFREYEETVADIPPGILDILDIPGIGPKTAKLFYERLDVTSVDDLVKAAEQHRIRRLPRMGPGKEENILRSVQRYLENSERKRTPLATAVPIVELIREELNACPCIKELIDAGSLRRRKDTLGDINLLALSDNPEETLDCFANLSDITEVIDKNNDFCSVVYRGEVRIDLRIVPEESFGSFLQYYTGSKKHNRHLQYLALQRGYILNEYGFTNTEADDTIRCEEEKQVYDFLGIDYPVPELREDRGEIEAGMQNRLPELIEIGDIKGDLHVHSTWSDGKNTIEELALDARERGYEYIAITDHSPSTAIANGLSDKRLMEHAREVEKADENIDGIRILSGTECDIRSNGKLDYSNRLLENLDIVIAAVHAGLEQQEKTMTKRMVAALEDEHVDILAHPTGRKFGKRGAYDFDLEKVFQTALDNDKILEINSSPKRLDLNDTHARIAKEMGIKVAINTDTHRLDNFNNIRYGVDVARRAWLEPKDVVNTRKLKDIESLLGI</sequence>
<keyword evidence="6" id="KW-0488">Methylation</keyword>
<protein>
    <recommendedName>
        <fullName evidence="5">DNA polymerase beta</fullName>
        <ecNumber evidence="3">2.7.7.7</ecNumber>
        <ecNumber evidence="4">4.2.99.18</ecNumber>
    </recommendedName>
    <alternativeName>
        <fullName evidence="16">5'-deoxyribose-phosphate lyase</fullName>
    </alternativeName>
    <alternativeName>
        <fullName evidence="17">AP lyase</fullName>
    </alternativeName>
</protein>
<keyword evidence="7" id="KW-0237">DNA synthesis</keyword>
<dbReference type="SMART" id="SM00481">
    <property type="entry name" value="POLIIIAc"/>
    <property type="match status" value="1"/>
</dbReference>
<evidence type="ECO:0000256" key="1">
    <source>
        <dbReference type="ARBA" id="ARBA00001946"/>
    </source>
</evidence>
<accession>A0A7D5ED07</accession>
<evidence type="ECO:0000256" key="19">
    <source>
        <dbReference type="ARBA" id="ARBA00044678"/>
    </source>
</evidence>
<dbReference type="InterPro" id="IPR043519">
    <property type="entry name" value="NT_sf"/>
</dbReference>
<comment type="catalytic activity">
    <reaction evidence="18">
        <text>2'-deoxyribonucleotide-(2'-deoxyribose 5'-phosphate)-2'-deoxyribonucleotide-DNA = a 3'-end 2'-deoxyribonucleotide-(2,3-dehydro-2,3-deoxyribose 5'-phosphate)-DNA + a 5'-end 5'-phospho-2'-deoxyribonucleoside-DNA + H(+)</text>
        <dbReference type="Rhea" id="RHEA:66592"/>
        <dbReference type="Rhea" id="RHEA-COMP:13180"/>
        <dbReference type="Rhea" id="RHEA-COMP:16897"/>
        <dbReference type="Rhea" id="RHEA-COMP:17067"/>
        <dbReference type="ChEBI" id="CHEBI:15378"/>
        <dbReference type="ChEBI" id="CHEBI:136412"/>
        <dbReference type="ChEBI" id="CHEBI:157695"/>
        <dbReference type="ChEBI" id="CHEBI:167181"/>
        <dbReference type="EC" id="4.2.99.18"/>
    </reaction>
</comment>
<keyword evidence="10" id="KW-0235">DNA replication</keyword>
<dbReference type="GO" id="GO:0004527">
    <property type="term" value="F:exonuclease activity"/>
    <property type="evidence" value="ECO:0007669"/>
    <property type="project" value="UniProtKB-KW"/>
</dbReference>
<dbReference type="SUPFAM" id="SSF81301">
    <property type="entry name" value="Nucleotidyltransferase"/>
    <property type="match status" value="1"/>
</dbReference>
<evidence type="ECO:0000256" key="2">
    <source>
        <dbReference type="ARBA" id="ARBA00004496"/>
    </source>
</evidence>
<dbReference type="InterPro" id="IPR016195">
    <property type="entry name" value="Pol/histidinol_Pase-like"/>
</dbReference>
<dbReference type="CDD" id="cd00141">
    <property type="entry name" value="NT_POLXc"/>
    <property type="match status" value="1"/>
</dbReference>
<dbReference type="Pfam" id="PF14520">
    <property type="entry name" value="HHH_5"/>
    <property type="match status" value="1"/>
</dbReference>
<dbReference type="Gene3D" id="3.30.210.10">
    <property type="entry name" value="DNA polymerase, thumb domain"/>
    <property type="match status" value="1"/>
</dbReference>
<dbReference type="InterPro" id="IPR047967">
    <property type="entry name" value="PolX_PHP"/>
</dbReference>
<dbReference type="AlphaFoldDB" id="A0A7D5ED07"/>
<dbReference type="OrthoDB" id="8999at2157"/>
<dbReference type="EMBL" id="CP058215">
    <property type="protein sequence ID" value="QLC49156.1"/>
    <property type="molecule type" value="Genomic_DNA"/>
</dbReference>
<dbReference type="Gene3D" id="1.10.150.110">
    <property type="entry name" value="DNA polymerase beta, N-terminal domain-like"/>
    <property type="match status" value="1"/>
</dbReference>
<dbReference type="GO" id="GO:0006281">
    <property type="term" value="P:DNA repair"/>
    <property type="evidence" value="ECO:0007669"/>
    <property type="project" value="UniProtKB-KW"/>
</dbReference>
<organism evidence="25 26">
    <name type="scientific">Methanolobus zinderi</name>
    <dbReference type="NCBI Taxonomy" id="536044"/>
    <lineage>
        <taxon>Archaea</taxon>
        <taxon>Methanobacteriati</taxon>
        <taxon>Methanobacteriota</taxon>
        <taxon>Stenosarchaea group</taxon>
        <taxon>Methanomicrobia</taxon>
        <taxon>Methanosarcinales</taxon>
        <taxon>Methanosarcinaceae</taxon>
        <taxon>Methanolobus</taxon>
    </lineage>
</organism>
<dbReference type="InterPro" id="IPR029398">
    <property type="entry name" value="PolB_thumb"/>
</dbReference>
<feature type="domain" description="DNA-directed DNA polymerase X" evidence="24">
    <location>
        <begin position="1"/>
        <end position="318"/>
    </location>
</feature>
<evidence type="ECO:0000259" key="24">
    <source>
        <dbReference type="SMART" id="SM00483"/>
    </source>
</evidence>
<dbReference type="GO" id="GO:0003887">
    <property type="term" value="F:DNA-directed DNA polymerase activity"/>
    <property type="evidence" value="ECO:0007669"/>
    <property type="project" value="UniProtKB-KW"/>
</dbReference>
<evidence type="ECO:0000256" key="3">
    <source>
        <dbReference type="ARBA" id="ARBA00012417"/>
    </source>
</evidence>
<keyword evidence="26" id="KW-1185">Reference proteome</keyword>
<dbReference type="InterPro" id="IPR004013">
    <property type="entry name" value="PHP_dom"/>
</dbReference>
<comment type="cofactor">
    <cofactor evidence="1">
        <name>Mg(2+)</name>
        <dbReference type="ChEBI" id="CHEBI:18420"/>
    </cofactor>
</comment>
<keyword evidence="14" id="KW-0915">Sodium</keyword>
<name>A0A7D5ED07_9EURY</name>
<dbReference type="PRINTS" id="PR00870">
    <property type="entry name" value="DNAPOLXBETA"/>
</dbReference>
<dbReference type="EC" id="4.2.99.18" evidence="4"/>
<dbReference type="SMART" id="SM00278">
    <property type="entry name" value="HhH1"/>
    <property type="match status" value="3"/>
</dbReference>
<dbReference type="InterPro" id="IPR003583">
    <property type="entry name" value="Hlx-hairpin-Hlx_DNA-bd_motif"/>
</dbReference>
<evidence type="ECO:0000256" key="17">
    <source>
        <dbReference type="ARBA" id="ARBA00035726"/>
    </source>
</evidence>
<gene>
    <name evidence="25" type="primary">polX</name>
    <name evidence="25" type="ORF">HWN40_02165</name>
</gene>
<dbReference type="PIRSF" id="PIRSF005047">
    <property type="entry name" value="UCP005047_YshC"/>
    <property type="match status" value="1"/>
</dbReference>
<dbReference type="InterPro" id="IPR003141">
    <property type="entry name" value="Pol/His_phosphatase_N"/>
</dbReference>
<dbReference type="InterPro" id="IPR027421">
    <property type="entry name" value="DNA_pol_lamdba_lyase_dom_sf"/>
</dbReference>
<evidence type="ECO:0000313" key="25">
    <source>
        <dbReference type="EMBL" id="QLC49156.1"/>
    </source>
</evidence>
<proteinExistence type="predicted"/>
<reference evidence="25 26" key="1">
    <citation type="submission" date="2020-06" db="EMBL/GenBank/DDBJ databases">
        <title>Methanolobus halotolerans sp. nov., isolated from a saline lake Tus in Siberia.</title>
        <authorList>
            <person name="Shen Y."/>
            <person name="Chen S.-C."/>
            <person name="Lai M.-C."/>
            <person name="Huang H.-H."/>
            <person name="Chiu H.-H."/>
            <person name="Tang S.-L."/>
            <person name="Rogozin D.Y."/>
            <person name="Degermendzhy A.G."/>
        </authorList>
    </citation>
    <scope>NUCLEOTIDE SEQUENCE [LARGE SCALE GENOMIC DNA]</scope>
    <source>
        <strain evidence="25 26">DSM 21339</strain>
    </source>
</reference>
<feature type="domain" description="Helix-hairpin-helix DNA-binding motif class 1" evidence="22">
    <location>
        <begin position="92"/>
        <end position="111"/>
    </location>
</feature>
<comment type="subcellular location">
    <subcellularLocation>
        <location evidence="2">Cytoplasm</location>
    </subcellularLocation>
</comment>
<evidence type="ECO:0000256" key="4">
    <source>
        <dbReference type="ARBA" id="ARBA00012720"/>
    </source>
</evidence>
<dbReference type="SMART" id="SM00483">
    <property type="entry name" value="POLXc"/>
    <property type="match status" value="1"/>
</dbReference>
<comment type="catalytic activity">
    <reaction evidence="21">
        <text>DNA(n) + a 2'-deoxyribonucleoside 5'-triphosphate = DNA(n+1) + diphosphate</text>
        <dbReference type="Rhea" id="RHEA:22508"/>
        <dbReference type="Rhea" id="RHEA-COMP:17339"/>
        <dbReference type="Rhea" id="RHEA-COMP:17340"/>
        <dbReference type="ChEBI" id="CHEBI:33019"/>
        <dbReference type="ChEBI" id="CHEBI:61560"/>
        <dbReference type="ChEBI" id="CHEBI:173112"/>
        <dbReference type="EC" id="2.7.7.7"/>
    </reaction>
</comment>
<keyword evidence="25" id="KW-0269">Exonuclease</keyword>
<evidence type="ECO:0000256" key="9">
    <source>
        <dbReference type="ARBA" id="ARBA00022695"/>
    </source>
</evidence>
<evidence type="ECO:0000256" key="11">
    <source>
        <dbReference type="ARBA" id="ARBA00022763"/>
    </source>
</evidence>
<dbReference type="GO" id="GO:0008270">
    <property type="term" value="F:zinc ion binding"/>
    <property type="evidence" value="ECO:0007669"/>
    <property type="project" value="TreeGrafter"/>
</dbReference>
<dbReference type="GO" id="GO:0140078">
    <property type="term" value="F:class I DNA-(apurinic or apyrimidinic site) endonuclease activity"/>
    <property type="evidence" value="ECO:0007669"/>
    <property type="project" value="UniProtKB-EC"/>
</dbReference>
<evidence type="ECO:0000256" key="14">
    <source>
        <dbReference type="ARBA" id="ARBA00023053"/>
    </source>
</evidence>
<evidence type="ECO:0000256" key="5">
    <source>
        <dbReference type="ARBA" id="ARBA00020020"/>
    </source>
</evidence>
<dbReference type="SUPFAM" id="SSF47802">
    <property type="entry name" value="DNA polymerase beta, N-terminal domain-like"/>
    <property type="match status" value="1"/>
</dbReference>
<evidence type="ECO:0000256" key="12">
    <source>
        <dbReference type="ARBA" id="ARBA00022843"/>
    </source>
</evidence>
<keyword evidence="13" id="KW-0239">DNA-directed DNA polymerase</keyword>
<dbReference type="NCBIfam" id="NF006375">
    <property type="entry name" value="PRK08609.1"/>
    <property type="match status" value="1"/>
</dbReference>
<dbReference type="Pfam" id="PF14716">
    <property type="entry name" value="HHH_8"/>
    <property type="match status" value="1"/>
</dbReference>
<dbReference type="GO" id="GO:0005829">
    <property type="term" value="C:cytosol"/>
    <property type="evidence" value="ECO:0007669"/>
    <property type="project" value="TreeGrafter"/>
</dbReference>
<keyword evidence="25" id="KW-0540">Nuclease</keyword>
<dbReference type="InterPro" id="IPR037160">
    <property type="entry name" value="DNA_Pol_thumb_sf"/>
</dbReference>
<evidence type="ECO:0000256" key="21">
    <source>
        <dbReference type="ARBA" id="ARBA00049244"/>
    </source>
</evidence>
<dbReference type="InterPro" id="IPR002054">
    <property type="entry name" value="DNA-dir_DNA_pol_X"/>
</dbReference>
<dbReference type="Pfam" id="PF02811">
    <property type="entry name" value="PHP"/>
    <property type="match status" value="1"/>
</dbReference>
<evidence type="ECO:0000256" key="15">
    <source>
        <dbReference type="ARBA" id="ARBA00023204"/>
    </source>
</evidence>
<feature type="domain" description="Helix-hairpin-helix DNA-binding motif class 1" evidence="22">
    <location>
        <begin position="127"/>
        <end position="146"/>
    </location>
</feature>
<evidence type="ECO:0000256" key="18">
    <source>
        <dbReference type="ARBA" id="ARBA00044632"/>
    </source>
</evidence>
<dbReference type="InterPro" id="IPR022311">
    <property type="entry name" value="PolX-like"/>
</dbReference>
<dbReference type="GO" id="GO:0042578">
    <property type="term" value="F:phosphoric ester hydrolase activity"/>
    <property type="evidence" value="ECO:0007669"/>
    <property type="project" value="TreeGrafter"/>
</dbReference>
<dbReference type="KEGG" id="mzi:HWN40_02165"/>
<evidence type="ECO:0000256" key="20">
    <source>
        <dbReference type="ARBA" id="ARBA00045548"/>
    </source>
</evidence>
<keyword evidence="8" id="KW-0808">Transferase</keyword>
<dbReference type="Gene3D" id="3.30.460.10">
    <property type="entry name" value="Beta Polymerase, domain 2"/>
    <property type="match status" value="1"/>
</dbReference>
<dbReference type="Gene3D" id="3.20.20.140">
    <property type="entry name" value="Metal-dependent hydrolases"/>
    <property type="match status" value="1"/>
</dbReference>
<evidence type="ECO:0000256" key="7">
    <source>
        <dbReference type="ARBA" id="ARBA00022634"/>
    </source>
</evidence>
<dbReference type="InterPro" id="IPR002008">
    <property type="entry name" value="DNA_pol_X_beta-like"/>
</dbReference>
<feature type="domain" description="Polymerase/histidinol phosphatase N-terminal" evidence="23">
    <location>
        <begin position="342"/>
        <end position="421"/>
    </location>
</feature>
<keyword evidence="25" id="KW-0378">Hydrolase</keyword>
<comment type="catalytic activity">
    <reaction evidence="19">
        <text>a 5'-end 2'-deoxyribose-2'-deoxyribonucleotide-DNA = (2E,4S)-4-hydroxypenten-2-al-5-phosphate + a 5'-end 5'-phospho-2'-deoxyribonucleoside-DNA + H(+)</text>
        <dbReference type="Rhea" id="RHEA:76255"/>
        <dbReference type="Rhea" id="RHEA-COMP:13180"/>
        <dbReference type="Rhea" id="RHEA-COMP:18657"/>
        <dbReference type="ChEBI" id="CHEBI:15378"/>
        <dbReference type="ChEBI" id="CHEBI:136412"/>
        <dbReference type="ChEBI" id="CHEBI:195194"/>
        <dbReference type="ChEBI" id="CHEBI:195195"/>
    </reaction>
</comment>
<dbReference type="SUPFAM" id="SSF89550">
    <property type="entry name" value="PHP domain-like"/>
    <property type="match status" value="1"/>
</dbReference>
<dbReference type="Gene3D" id="1.10.150.20">
    <property type="entry name" value="5' to 3' exonuclease, C-terminal subdomain"/>
    <property type="match status" value="1"/>
</dbReference>
<dbReference type="FunFam" id="3.20.20.140:FF:000047">
    <property type="entry name" value="PHP domain-containing protein"/>
    <property type="match status" value="1"/>
</dbReference>
<evidence type="ECO:0000256" key="13">
    <source>
        <dbReference type="ARBA" id="ARBA00022932"/>
    </source>
</evidence>
<dbReference type="GeneID" id="55820442"/>
<keyword evidence="11" id="KW-0227">DNA damage</keyword>
<dbReference type="CDD" id="cd07436">
    <property type="entry name" value="PHP_PolX"/>
    <property type="match status" value="1"/>
</dbReference>
<keyword evidence="9" id="KW-0548">Nucleotidyltransferase</keyword>
<dbReference type="Proteomes" id="UP000509594">
    <property type="component" value="Chromosome"/>
</dbReference>
<dbReference type="EC" id="2.7.7.7" evidence="3"/>
<evidence type="ECO:0000256" key="8">
    <source>
        <dbReference type="ARBA" id="ARBA00022679"/>
    </source>
</evidence>
<dbReference type="InterPro" id="IPR050243">
    <property type="entry name" value="PHP_phosphatase"/>
</dbReference>
<dbReference type="GO" id="GO:0003677">
    <property type="term" value="F:DNA binding"/>
    <property type="evidence" value="ECO:0007669"/>
    <property type="project" value="InterPro"/>
</dbReference>
<keyword evidence="12" id="KW-0832">Ubl conjugation</keyword>
<dbReference type="RefSeq" id="WP_176964219.1">
    <property type="nucleotide sequence ID" value="NZ_CP058215.1"/>
</dbReference>
<dbReference type="InterPro" id="IPR022312">
    <property type="entry name" value="DNA_pol_X"/>
</dbReference>